<feature type="transmembrane region" description="Helical" evidence="7">
    <location>
        <begin position="235"/>
        <end position="253"/>
    </location>
</feature>
<dbReference type="PANTHER" id="PTHR43141">
    <property type="entry name" value="CYTOCHROME BD2 SUBUNIT II"/>
    <property type="match status" value="1"/>
</dbReference>
<feature type="transmembrane region" description="Helical" evidence="7">
    <location>
        <begin position="6"/>
        <end position="32"/>
    </location>
</feature>
<evidence type="ECO:0000256" key="4">
    <source>
        <dbReference type="ARBA" id="ARBA00022692"/>
    </source>
</evidence>
<accession>A0A2S1LQD8</accession>
<reference evidence="8 9" key="1">
    <citation type="submission" date="2017-04" db="EMBL/GenBank/DDBJ databases">
        <title>Complete genome sequence of Flavobacterium kingsejong AJ004.</title>
        <authorList>
            <person name="Lee P.C."/>
        </authorList>
    </citation>
    <scope>NUCLEOTIDE SEQUENCE [LARGE SCALE GENOMIC DNA]</scope>
    <source>
        <strain evidence="8 9">AJ004</strain>
    </source>
</reference>
<dbReference type="RefSeq" id="WP_108737508.1">
    <property type="nucleotide sequence ID" value="NZ_CP020919.1"/>
</dbReference>
<feature type="transmembrane region" description="Helical" evidence="7">
    <location>
        <begin position="53"/>
        <end position="71"/>
    </location>
</feature>
<feature type="transmembrane region" description="Helical" evidence="7">
    <location>
        <begin position="202"/>
        <end position="223"/>
    </location>
</feature>
<evidence type="ECO:0000256" key="2">
    <source>
        <dbReference type="ARBA" id="ARBA00007543"/>
    </source>
</evidence>
<dbReference type="Pfam" id="PF02322">
    <property type="entry name" value="Cyt_bd_oxida_II"/>
    <property type="match status" value="1"/>
</dbReference>
<evidence type="ECO:0000256" key="5">
    <source>
        <dbReference type="ARBA" id="ARBA00022989"/>
    </source>
</evidence>
<feature type="transmembrane region" description="Helical" evidence="7">
    <location>
        <begin position="165"/>
        <end position="190"/>
    </location>
</feature>
<comment type="subcellular location">
    <subcellularLocation>
        <location evidence="1">Cell membrane</location>
        <topology evidence="1">Multi-pass membrane protein</topology>
    </subcellularLocation>
</comment>
<dbReference type="GO" id="GO:0016682">
    <property type="term" value="F:oxidoreductase activity, acting on diphenols and related substances as donors, oxygen as acceptor"/>
    <property type="evidence" value="ECO:0007669"/>
    <property type="project" value="TreeGrafter"/>
</dbReference>
<organism evidence="8 9">
    <name type="scientific">Flavobacterium kingsejongi</name>
    <dbReference type="NCBI Taxonomy" id="1678728"/>
    <lineage>
        <taxon>Bacteria</taxon>
        <taxon>Pseudomonadati</taxon>
        <taxon>Bacteroidota</taxon>
        <taxon>Flavobacteriia</taxon>
        <taxon>Flavobacteriales</taxon>
        <taxon>Flavobacteriaceae</taxon>
        <taxon>Flavobacterium</taxon>
    </lineage>
</organism>
<dbReference type="GO" id="GO:0070069">
    <property type="term" value="C:cytochrome complex"/>
    <property type="evidence" value="ECO:0007669"/>
    <property type="project" value="TreeGrafter"/>
</dbReference>
<keyword evidence="3" id="KW-1003">Cell membrane</keyword>
<evidence type="ECO:0000256" key="6">
    <source>
        <dbReference type="ARBA" id="ARBA00023136"/>
    </source>
</evidence>
<comment type="similarity">
    <text evidence="2">Belongs to the cytochrome ubiquinol oxidase subunit 2 family.</text>
</comment>
<dbReference type="KEGG" id="fki:FK004_12400"/>
<evidence type="ECO:0000256" key="7">
    <source>
        <dbReference type="SAM" id="Phobius"/>
    </source>
</evidence>
<dbReference type="AlphaFoldDB" id="A0A2S1LQD8"/>
<keyword evidence="9" id="KW-1185">Reference proteome</keyword>
<feature type="transmembrane region" description="Helical" evidence="7">
    <location>
        <begin position="305"/>
        <end position="328"/>
    </location>
</feature>
<keyword evidence="6 7" id="KW-0472">Membrane</keyword>
<feature type="transmembrane region" description="Helical" evidence="7">
    <location>
        <begin position="77"/>
        <end position="102"/>
    </location>
</feature>
<evidence type="ECO:0000313" key="8">
    <source>
        <dbReference type="EMBL" id="AWG25965.1"/>
    </source>
</evidence>
<dbReference type="OrthoDB" id="9776710at2"/>
<evidence type="ECO:0000256" key="3">
    <source>
        <dbReference type="ARBA" id="ARBA00022475"/>
    </source>
</evidence>
<sequence length="347" mass="39000">MLYIVLFFLAFSFFLYVLLGGADFGAGILELFSSKENKKLIKKTVYSVMGPVWEANHIWIIILIVILWIAFPGYYNILVIYLHIPLTLVLLGITLRGVAFVFRHYDAVKDKSQILYDKMFELSCVVTPIFLGMTFGTLISGNIVLMDPAENPDFVILFITPWFQAFPIAIGLFFAALCTFLAATFLIGEVDLENRKLYIRKATIATYTVILLGLITLVIGYTQEKQFVLDFIQNYYALGLVSISAILIFPLWYSIRKGDYILCRFFAGLQVILIITAALFAHYPDIIITKTGAISLLDNAAPPEVIKVLAISLLVGGFLILPGLFHLLKSFKMIKILETTTAPDHDH</sequence>
<dbReference type="GO" id="GO:0005886">
    <property type="term" value="C:plasma membrane"/>
    <property type="evidence" value="ECO:0007669"/>
    <property type="project" value="UniProtKB-SubCell"/>
</dbReference>
<dbReference type="GO" id="GO:0019646">
    <property type="term" value="P:aerobic electron transport chain"/>
    <property type="evidence" value="ECO:0007669"/>
    <property type="project" value="TreeGrafter"/>
</dbReference>
<feature type="transmembrane region" description="Helical" evidence="7">
    <location>
        <begin position="265"/>
        <end position="283"/>
    </location>
</feature>
<feature type="transmembrane region" description="Helical" evidence="7">
    <location>
        <begin position="122"/>
        <end position="145"/>
    </location>
</feature>
<proteinExistence type="inferred from homology"/>
<gene>
    <name evidence="8" type="ORF">FK004_12400</name>
</gene>
<dbReference type="PANTHER" id="PTHR43141:SF4">
    <property type="entry name" value="CYTOCHROME BD2 SUBUNIT II"/>
    <property type="match status" value="1"/>
</dbReference>
<dbReference type="GO" id="GO:0009055">
    <property type="term" value="F:electron transfer activity"/>
    <property type="evidence" value="ECO:0007669"/>
    <property type="project" value="TreeGrafter"/>
</dbReference>
<evidence type="ECO:0000256" key="1">
    <source>
        <dbReference type="ARBA" id="ARBA00004651"/>
    </source>
</evidence>
<dbReference type="EMBL" id="CP020919">
    <property type="protein sequence ID" value="AWG25965.1"/>
    <property type="molecule type" value="Genomic_DNA"/>
</dbReference>
<keyword evidence="5 7" id="KW-1133">Transmembrane helix</keyword>
<evidence type="ECO:0000313" key="9">
    <source>
        <dbReference type="Proteomes" id="UP000244677"/>
    </source>
</evidence>
<protein>
    <submittedName>
        <fullName evidence="8">Cytochrome BD ubiquinol oxidase subunit II</fullName>
    </submittedName>
</protein>
<dbReference type="Proteomes" id="UP000244677">
    <property type="component" value="Chromosome"/>
</dbReference>
<dbReference type="InterPro" id="IPR003317">
    <property type="entry name" value="Cyt-d_oxidase_su2"/>
</dbReference>
<keyword evidence="4 7" id="KW-0812">Transmembrane</keyword>
<name>A0A2S1LQD8_9FLAO</name>